<gene>
    <name evidence="1" type="ORF">SAMN04489717_3666</name>
</gene>
<evidence type="ECO:0000313" key="1">
    <source>
        <dbReference type="EMBL" id="SDS72874.1"/>
    </source>
</evidence>
<dbReference type="RefSeq" id="WP_092654834.1">
    <property type="nucleotide sequence ID" value="NZ_LT629732.1"/>
</dbReference>
<sequence>MPVQSRSRFERFFRAAASLDVDKNDLKRYQDFLDDKIYDLFLIGKASAKANGRDVIQPADLPITKGLQESIHEFRRLDEEIELTPILDILAARPPLDVTISDETEERLPNVAGGLSVALARTFKIIDPGLKNPQTEHWSRVFEIFGQLL</sequence>
<dbReference type="InterPro" id="IPR009072">
    <property type="entry name" value="Histone-fold"/>
</dbReference>
<dbReference type="SUPFAM" id="SSF47113">
    <property type="entry name" value="Histone-fold"/>
    <property type="match status" value="1"/>
</dbReference>
<dbReference type="GO" id="GO:0046982">
    <property type="term" value="F:protein heterodimerization activity"/>
    <property type="evidence" value="ECO:0007669"/>
    <property type="project" value="InterPro"/>
</dbReference>
<organism evidence="1 2">
    <name type="scientific">Actinopolymorpha singaporensis</name>
    <dbReference type="NCBI Taxonomy" id="117157"/>
    <lineage>
        <taxon>Bacteria</taxon>
        <taxon>Bacillati</taxon>
        <taxon>Actinomycetota</taxon>
        <taxon>Actinomycetes</taxon>
        <taxon>Propionibacteriales</taxon>
        <taxon>Actinopolymorphaceae</taxon>
        <taxon>Actinopolymorpha</taxon>
    </lineage>
</organism>
<dbReference type="OrthoDB" id="14134at2"/>
<accession>A0A1H1UJZ4</accession>
<reference evidence="1 2" key="1">
    <citation type="submission" date="2016-10" db="EMBL/GenBank/DDBJ databases">
        <authorList>
            <person name="de Groot N.N."/>
        </authorList>
    </citation>
    <scope>NUCLEOTIDE SEQUENCE [LARGE SCALE GENOMIC DNA]</scope>
    <source>
        <strain evidence="1 2">DSM 22024</strain>
    </source>
</reference>
<dbReference type="AlphaFoldDB" id="A0A1H1UJZ4"/>
<dbReference type="CDD" id="cd22923">
    <property type="entry name" value="HFD_Aq328-like_rpt2"/>
    <property type="match status" value="1"/>
</dbReference>
<dbReference type="Proteomes" id="UP000198983">
    <property type="component" value="Chromosome I"/>
</dbReference>
<proteinExistence type="predicted"/>
<dbReference type="CDD" id="cd22922">
    <property type="entry name" value="HFD_Aq328-like_rpt1"/>
    <property type="match status" value="1"/>
</dbReference>
<dbReference type="EMBL" id="LT629732">
    <property type="protein sequence ID" value="SDS72874.1"/>
    <property type="molecule type" value="Genomic_DNA"/>
</dbReference>
<keyword evidence="2" id="KW-1185">Reference proteome</keyword>
<evidence type="ECO:0008006" key="3">
    <source>
        <dbReference type="Google" id="ProtNLM"/>
    </source>
</evidence>
<name>A0A1H1UJZ4_9ACTN</name>
<dbReference type="InterPro" id="IPR015207">
    <property type="entry name" value="DUF1931"/>
</dbReference>
<dbReference type="Gene3D" id="1.10.20.10">
    <property type="entry name" value="Histone, subunit A"/>
    <property type="match status" value="1"/>
</dbReference>
<evidence type="ECO:0000313" key="2">
    <source>
        <dbReference type="Proteomes" id="UP000198983"/>
    </source>
</evidence>
<protein>
    <recommendedName>
        <fullName evidence="3">DUF1931 family protein</fullName>
    </recommendedName>
</protein>
<dbReference type="Pfam" id="PF09123">
    <property type="entry name" value="DUF1931"/>
    <property type="match status" value="1"/>
</dbReference>